<accession>A0A916ZCW0</accession>
<evidence type="ECO:0000313" key="2">
    <source>
        <dbReference type="EMBL" id="GGD87853.1"/>
    </source>
</evidence>
<dbReference type="Proteomes" id="UP000612456">
    <property type="component" value="Unassembled WGS sequence"/>
</dbReference>
<feature type="transmembrane region" description="Helical" evidence="1">
    <location>
        <begin position="157"/>
        <end position="180"/>
    </location>
</feature>
<feature type="transmembrane region" description="Helical" evidence="1">
    <location>
        <begin position="54"/>
        <end position="72"/>
    </location>
</feature>
<name>A0A916ZCW0_9BACL</name>
<comment type="caution">
    <text evidence="2">The sequence shown here is derived from an EMBL/GenBank/DDBJ whole genome shotgun (WGS) entry which is preliminary data.</text>
</comment>
<proteinExistence type="predicted"/>
<evidence type="ECO:0000313" key="3">
    <source>
        <dbReference type="Proteomes" id="UP000612456"/>
    </source>
</evidence>
<keyword evidence="3" id="KW-1185">Reference proteome</keyword>
<feature type="transmembrane region" description="Helical" evidence="1">
    <location>
        <begin position="226"/>
        <end position="244"/>
    </location>
</feature>
<keyword evidence="1" id="KW-0472">Membrane</keyword>
<feature type="transmembrane region" description="Helical" evidence="1">
    <location>
        <begin position="20"/>
        <end position="42"/>
    </location>
</feature>
<evidence type="ECO:0000256" key="1">
    <source>
        <dbReference type="SAM" id="Phobius"/>
    </source>
</evidence>
<sequence>MSQIRGTSPSARLFVGEKWLVLTGLLGFGLAGICAVWVLIYGGHTSPEGDVSKAISFDAALGIFLLSTAAVIPLSGMGAAGRAVFRWCYIALALFSYFAETVQNFRGVNPRFVKGGSQFDVTVGSVFAFVALLLVLFYLFLAIQYFRRKTRRLHPELVLGIRYAMLAVLLSFAAGIWISVNQGRFTGMAGNIIWLHGLGFHALQALPFTAWLTGRSSLTEIQRRRMIHTAGIGYFLGLAALGWQTYIGSSILELSVLPLLAFGCFLIALLPVAVLLLKAGSPARNERSHVQ</sequence>
<reference evidence="2" key="2">
    <citation type="submission" date="2020-09" db="EMBL/GenBank/DDBJ databases">
        <authorList>
            <person name="Sun Q."/>
            <person name="Zhou Y."/>
        </authorList>
    </citation>
    <scope>NUCLEOTIDE SEQUENCE</scope>
    <source>
        <strain evidence="2">CGMCC 1.15178</strain>
    </source>
</reference>
<protein>
    <submittedName>
        <fullName evidence="2">Uncharacterized protein</fullName>
    </submittedName>
</protein>
<feature type="transmembrane region" description="Helical" evidence="1">
    <location>
        <begin position="122"/>
        <end position="145"/>
    </location>
</feature>
<reference evidence="2" key="1">
    <citation type="journal article" date="2014" name="Int. J. Syst. Evol. Microbiol.">
        <title>Complete genome sequence of Corynebacterium casei LMG S-19264T (=DSM 44701T), isolated from a smear-ripened cheese.</title>
        <authorList>
            <consortium name="US DOE Joint Genome Institute (JGI-PGF)"/>
            <person name="Walter F."/>
            <person name="Albersmeier A."/>
            <person name="Kalinowski J."/>
            <person name="Ruckert C."/>
        </authorList>
    </citation>
    <scope>NUCLEOTIDE SEQUENCE</scope>
    <source>
        <strain evidence="2">CGMCC 1.15178</strain>
    </source>
</reference>
<keyword evidence="1" id="KW-1133">Transmembrane helix</keyword>
<gene>
    <name evidence="2" type="ORF">GCM10010911_52900</name>
</gene>
<keyword evidence="1" id="KW-0812">Transmembrane</keyword>
<dbReference type="EMBL" id="BMHP01000004">
    <property type="protein sequence ID" value="GGD87853.1"/>
    <property type="molecule type" value="Genomic_DNA"/>
</dbReference>
<organism evidence="2 3">
    <name type="scientific">Paenibacillus nasutitermitis</name>
    <dbReference type="NCBI Taxonomy" id="1652958"/>
    <lineage>
        <taxon>Bacteria</taxon>
        <taxon>Bacillati</taxon>
        <taxon>Bacillota</taxon>
        <taxon>Bacilli</taxon>
        <taxon>Bacillales</taxon>
        <taxon>Paenibacillaceae</taxon>
        <taxon>Paenibacillus</taxon>
    </lineage>
</organism>
<feature type="transmembrane region" description="Helical" evidence="1">
    <location>
        <begin position="84"/>
        <end position="102"/>
    </location>
</feature>
<dbReference type="RefSeq" id="WP_188996722.1">
    <property type="nucleotide sequence ID" value="NZ_BMHP01000004.1"/>
</dbReference>
<feature type="transmembrane region" description="Helical" evidence="1">
    <location>
        <begin position="256"/>
        <end position="277"/>
    </location>
</feature>
<dbReference type="AlphaFoldDB" id="A0A916ZCW0"/>
<feature type="transmembrane region" description="Helical" evidence="1">
    <location>
        <begin position="192"/>
        <end position="214"/>
    </location>
</feature>